<dbReference type="AlphaFoldDB" id="I4ETL3"/>
<accession>I4ETL3</accession>
<dbReference type="InterPro" id="IPR029063">
    <property type="entry name" value="SAM-dependent_MTases_sf"/>
</dbReference>
<dbReference type="Proteomes" id="UP000006461">
    <property type="component" value="Chromosome"/>
</dbReference>
<dbReference type="SUPFAM" id="SSF53335">
    <property type="entry name" value="S-adenosyl-L-methionine-dependent methyltransferases"/>
    <property type="match status" value="1"/>
</dbReference>
<dbReference type="EMBL" id="FO203431">
    <property type="protein sequence ID" value="CCH86726.1"/>
    <property type="molecule type" value="Genomic_DNA"/>
</dbReference>
<feature type="region of interest" description="Disordered" evidence="2">
    <location>
        <begin position="1"/>
        <end position="20"/>
    </location>
</feature>
<evidence type="ECO:0000259" key="3">
    <source>
        <dbReference type="Pfam" id="PF13649"/>
    </source>
</evidence>
<organism evidence="4 5">
    <name type="scientific">Modestobacter italicus (strain DSM 44449 / CECT 9708 / BC 501)</name>
    <dbReference type="NCBI Taxonomy" id="2732864"/>
    <lineage>
        <taxon>Bacteria</taxon>
        <taxon>Bacillati</taxon>
        <taxon>Actinomycetota</taxon>
        <taxon>Actinomycetes</taxon>
        <taxon>Geodermatophilales</taxon>
        <taxon>Geodermatophilaceae</taxon>
        <taxon>Modestobacter</taxon>
    </lineage>
</organism>
<evidence type="ECO:0000313" key="4">
    <source>
        <dbReference type="EMBL" id="CCH86726.1"/>
    </source>
</evidence>
<dbReference type="HOGENOM" id="CLU_056435_0_0_11"/>
<dbReference type="GO" id="GO:0008168">
    <property type="term" value="F:methyltransferase activity"/>
    <property type="evidence" value="ECO:0007669"/>
    <property type="project" value="UniProtKB-KW"/>
</dbReference>
<dbReference type="Pfam" id="PF13649">
    <property type="entry name" value="Methyltransf_25"/>
    <property type="match status" value="1"/>
</dbReference>
<dbReference type="eggNOG" id="COG0500">
    <property type="taxonomic scope" value="Bacteria"/>
</dbReference>
<feature type="domain" description="Methyltransferase" evidence="3">
    <location>
        <begin position="52"/>
        <end position="145"/>
    </location>
</feature>
<keyword evidence="4" id="KW-0489">Methyltransferase</keyword>
<dbReference type="OrthoDB" id="9786503at2"/>
<evidence type="ECO:0000256" key="2">
    <source>
        <dbReference type="SAM" id="MobiDB-lite"/>
    </source>
</evidence>
<reference evidence="4 5" key="1">
    <citation type="journal article" date="2012" name="J. Bacteriol.">
        <title>Genome Sequence of Radiation-Resistant Modestobacter marinus Strain BC501, a Representative Actinobacterium That Thrives on Calcareous Stone Surfaces.</title>
        <authorList>
            <person name="Normand P."/>
            <person name="Gury J."/>
            <person name="Pujic P."/>
            <person name="Chouaia B."/>
            <person name="Crotti E."/>
            <person name="Brusetti L."/>
            <person name="Daffonchio D."/>
            <person name="Vacherie B."/>
            <person name="Barbe V."/>
            <person name="Medigue C."/>
            <person name="Calteau A."/>
            <person name="Ghodhbane-Gtari F."/>
            <person name="Essoussi I."/>
            <person name="Nouioui I."/>
            <person name="Abbassi-Ghozzi I."/>
            <person name="Gtari M."/>
        </authorList>
    </citation>
    <scope>NUCLEOTIDE SEQUENCE [LARGE SCALE GENOMIC DNA]</scope>
    <source>
        <strain evidence="5">BC 501</strain>
    </source>
</reference>
<dbReference type="PANTHER" id="PTHR43861">
    <property type="entry name" value="TRANS-ACONITATE 2-METHYLTRANSFERASE-RELATED"/>
    <property type="match status" value="1"/>
</dbReference>
<dbReference type="STRING" id="477641.MODMU_1276"/>
<protein>
    <submittedName>
        <fullName evidence="4">SAM-dependent methyltransferase</fullName>
    </submittedName>
</protein>
<sequence length="212" mass="22840">MQDHQHEHTPASTGHDHASWEERYRDAPALWSGRVNPPLVTEVTGLTPGRALDVGCGEGGDALWLVGQGWQVTGLDWSEVALARAAEHAAAAGVTDRVTWVRGDTDSWQPPVAAFDLVTAHFLHPTAEQRHALVPRLAAAVVPGGTLLWVGHPHDEERAALWGADRFATAAEVAADLDPGDWEVLVALQRPRPGADGGHHHADEVVRARRRG</sequence>
<evidence type="ECO:0000256" key="1">
    <source>
        <dbReference type="ARBA" id="ARBA00022679"/>
    </source>
</evidence>
<feature type="region of interest" description="Disordered" evidence="2">
    <location>
        <begin position="192"/>
        <end position="212"/>
    </location>
</feature>
<dbReference type="InterPro" id="IPR041698">
    <property type="entry name" value="Methyltransf_25"/>
</dbReference>
<feature type="compositionally biased region" description="Basic and acidic residues" evidence="2">
    <location>
        <begin position="197"/>
        <end position="212"/>
    </location>
</feature>
<gene>
    <name evidence="4" type="ordered locus">MODMU_1276</name>
</gene>
<dbReference type="GO" id="GO:0032259">
    <property type="term" value="P:methylation"/>
    <property type="evidence" value="ECO:0007669"/>
    <property type="project" value="UniProtKB-KW"/>
</dbReference>
<proteinExistence type="predicted"/>
<evidence type="ECO:0000313" key="5">
    <source>
        <dbReference type="Proteomes" id="UP000006461"/>
    </source>
</evidence>
<dbReference type="OMA" id="WSGNPNQ"/>
<name>I4ETL3_MODI5</name>
<dbReference type="PATRIC" id="fig|477641.3.peg.1208"/>
<dbReference type="KEGG" id="mmar:MODMU_1276"/>
<dbReference type="Gene3D" id="3.40.50.150">
    <property type="entry name" value="Vaccinia Virus protein VP39"/>
    <property type="match status" value="1"/>
</dbReference>
<keyword evidence="5" id="KW-1185">Reference proteome</keyword>
<dbReference type="CDD" id="cd02440">
    <property type="entry name" value="AdoMet_MTases"/>
    <property type="match status" value="1"/>
</dbReference>
<keyword evidence="1" id="KW-0808">Transferase</keyword>